<evidence type="ECO:0000256" key="1">
    <source>
        <dbReference type="SAM" id="MobiDB-lite"/>
    </source>
</evidence>
<name>A0A3A4F1V0_9MICC</name>
<dbReference type="EMBL" id="QYZP01000002">
    <property type="protein sequence ID" value="RJN31806.1"/>
    <property type="molecule type" value="Genomic_DNA"/>
</dbReference>
<evidence type="ECO:0000256" key="2">
    <source>
        <dbReference type="SAM" id="Phobius"/>
    </source>
</evidence>
<feature type="compositionally biased region" description="Low complexity" evidence="1">
    <location>
        <begin position="39"/>
        <end position="48"/>
    </location>
</feature>
<feature type="transmembrane region" description="Helical" evidence="2">
    <location>
        <begin position="113"/>
        <end position="132"/>
    </location>
</feature>
<accession>A0A3A4F1V0</accession>
<evidence type="ECO:0000313" key="4">
    <source>
        <dbReference type="Proteomes" id="UP000266615"/>
    </source>
</evidence>
<feature type="transmembrane region" description="Helical" evidence="2">
    <location>
        <begin position="144"/>
        <end position="165"/>
    </location>
</feature>
<comment type="caution">
    <text evidence="3">The sequence shown here is derived from an EMBL/GenBank/DDBJ whole genome shotgun (WGS) entry which is preliminary data.</text>
</comment>
<proteinExistence type="predicted"/>
<organism evidence="3 4">
    <name type="scientific">Nesterenkonia natronophila</name>
    <dbReference type="NCBI Taxonomy" id="2174932"/>
    <lineage>
        <taxon>Bacteria</taxon>
        <taxon>Bacillati</taxon>
        <taxon>Actinomycetota</taxon>
        <taxon>Actinomycetes</taxon>
        <taxon>Micrococcales</taxon>
        <taxon>Micrococcaceae</taxon>
        <taxon>Nesterenkonia</taxon>
    </lineage>
</organism>
<gene>
    <name evidence="3" type="ORF">D3250_06700</name>
</gene>
<keyword evidence="4" id="KW-1185">Reference proteome</keyword>
<feature type="compositionally biased region" description="Basic and acidic residues" evidence="1">
    <location>
        <begin position="1"/>
        <end position="12"/>
    </location>
</feature>
<dbReference type="OrthoDB" id="4965275at2"/>
<sequence length="210" mass="21702">MTSGRTPDEPNATRRIPPTPADESFSSAAHPSPPWHYEAPAARPQQATAPQRRSSGCLGVVLTLCLAVWASIGTVLLLYAWAQTSAGTPWTSSVQQTISGAISDSAGFGETLVAAPMLLVAGALCVVAALLMPSAVGLVRGSGVFLLLGAAATYAAAVVLDLEALTGDTLTRWQAAAELWPSVEIADLVLVPLFVLAALVCVITTSPRKR</sequence>
<feature type="transmembrane region" description="Helical" evidence="2">
    <location>
        <begin position="58"/>
        <end position="82"/>
    </location>
</feature>
<dbReference type="RefSeq" id="WP_119902592.1">
    <property type="nucleotide sequence ID" value="NZ_QYZP01000002.1"/>
</dbReference>
<protein>
    <submittedName>
        <fullName evidence="3">Uncharacterized protein</fullName>
    </submittedName>
</protein>
<feature type="transmembrane region" description="Helical" evidence="2">
    <location>
        <begin position="185"/>
        <end position="205"/>
    </location>
</feature>
<feature type="region of interest" description="Disordered" evidence="1">
    <location>
        <begin position="1"/>
        <end position="48"/>
    </location>
</feature>
<dbReference type="AlphaFoldDB" id="A0A3A4F1V0"/>
<dbReference type="Proteomes" id="UP000266615">
    <property type="component" value="Unassembled WGS sequence"/>
</dbReference>
<reference evidence="3 4" key="1">
    <citation type="submission" date="2018-09" db="EMBL/GenBank/DDBJ databases">
        <title>Nesterenkonia natronophila sp. nov., an alkaliphilic actinobacteriume isolated from a soda lake, and emended description of the genus Nesterenkonia.</title>
        <authorList>
            <person name="Menes R.J."/>
            <person name="Iriarte A."/>
        </authorList>
    </citation>
    <scope>NUCLEOTIDE SEQUENCE [LARGE SCALE GENOMIC DNA]</scope>
    <source>
        <strain evidence="3 4">M8</strain>
    </source>
</reference>
<keyword evidence="2" id="KW-0812">Transmembrane</keyword>
<evidence type="ECO:0000313" key="3">
    <source>
        <dbReference type="EMBL" id="RJN31806.1"/>
    </source>
</evidence>
<keyword evidence="2" id="KW-1133">Transmembrane helix</keyword>
<keyword evidence="2" id="KW-0472">Membrane</keyword>